<protein>
    <recommendedName>
        <fullName evidence="10">DNA-directed RNA polymerase</fullName>
        <ecNumber evidence="10">2.7.7.6</ecNumber>
    </recommendedName>
</protein>
<dbReference type="FunFam" id="1.10.287.280:FF:000001">
    <property type="entry name" value="DNA-directed RNA polymerase"/>
    <property type="match status" value="1"/>
</dbReference>
<feature type="domain" description="DNA-directed RNA polymerase N-terminal" evidence="12">
    <location>
        <begin position="312"/>
        <end position="591"/>
    </location>
</feature>
<dbReference type="Gene3D" id="1.10.287.280">
    <property type="match status" value="1"/>
</dbReference>
<dbReference type="AlphaFoldDB" id="A0A1C7MDU3"/>
<dbReference type="OrthoDB" id="276422at2759"/>
<comment type="caution">
    <text evidence="13">The sequence shown here is derived from an EMBL/GenBank/DDBJ whole genome shotgun (WGS) entry which is preliminary data.</text>
</comment>
<feature type="region of interest" description="Disordered" evidence="11">
    <location>
        <begin position="920"/>
        <end position="941"/>
    </location>
</feature>
<reference evidence="13 14" key="1">
    <citation type="submission" date="2016-03" db="EMBL/GenBank/DDBJ databases">
        <title>Whole genome sequencing of Grifola frondosa 9006-11.</title>
        <authorList>
            <person name="Min B."/>
            <person name="Park H."/>
            <person name="Kim J.-G."/>
            <person name="Cho H."/>
            <person name="Oh Y.-L."/>
            <person name="Kong W.-S."/>
            <person name="Choi I.-G."/>
        </authorList>
    </citation>
    <scope>NUCLEOTIDE SEQUENCE [LARGE SCALE GENOMIC DNA]</scope>
    <source>
        <strain evidence="13 14">9006-11</strain>
    </source>
</reference>
<comment type="function">
    <text evidence="10">DNA-dependent RNA polymerase catalyzes the transcription of DNA into RNA using the four ribonucleoside triphosphates as substrates.</text>
</comment>
<dbReference type="EMBL" id="LUGG01000005">
    <property type="protein sequence ID" value="OBZ74536.1"/>
    <property type="molecule type" value="Genomic_DNA"/>
</dbReference>
<keyword evidence="7" id="KW-0496">Mitochondrion</keyword>
<evidence type="ECO:0000256" key="3">
    <source>
        <dbReference type="ARBA" id="ARBA00022478"/>
    </source>
</evidence>
<proteinExistence type="inferred from homology"/>
<dbReference type="Gene3D" id="1.10.150.20">
    <property type="entry name" value="5' to 3' exonuclease, C-terminal subdomain"/>
    <property type="match status" value="1"/>
</dbReference>
<evidence type="ECO:0000256" key="7">
    <source>
        <dbReference type="ARBA" id="ARBA00023128"/>
    </source>
</evidence>
<keyword evidence="6" id="KW-0809">Transit peptide</keyword>
<dbReference type="GO" id="GO:0001018">
    <property type="term" value="F:mitochondrial promoter sequence-specific DNA binding"/>
    <property type="evidence" value="ECO:0007669"/>
    <property type="project" value="TreeGrafter"/>
</dbReference>
<keyword evidence="4 10" id="KW-0808">Transferase</keyword>
<accession>A0A1C7MDU3</accession>
<dbReference type="GO" id="GO:0006390">
    <property type="term" value="P:mitochondrial transcription"/>
    <property type="evidence" value="ECO:0007669"/>
    <property type="project" value="TreeGrafter"/>
</dbReference>
<comment type="similarity">
    <text evidence="2 10">Belongs to the phage and mitochondrial RNA polymerase family.</text>
</comment>
<dbReference type="InterPro" id="IPR046950">
    <property type="entry name" value="DNA-dir_Rpol_C_phage-type"/>
</dbReference>
<dbReference type="Proteomes" id="UP000092993">
    <property type="component" value="Unassembled WGS sequence"/>
</dbReference>
<comment type="catalytic activity">
    <reaction evidence="9 10">
        <text>RNA(n) + a ribonucleoside 5'-triphosphate = RNA(n+1) + diphosphate</text>
        <dbReference type="Rhea" id="RHEA:21248"/>
        <dbReference type="Rhea" id="RHEA-COMP:14527"/>
        <dbReference type="Rhea" id="RHEA-COMP:17342"/>
        <dbReference type="ChEBI" id="CHEBI:33019"/>
        <dbReference type="ChEBI" id="CHEBI:61557"/>
        <dbReference type="ChEBI" id="CHEBI:140395"/>
        <dbReference type="EC" id="2.7.7.6"/>
    </reaction>
</comment>
<evidence type="ECO:0000256" key="11">
    <source>
        <dbReference type="SAM" id="MobiDB-lite"/>
    </source>
</evidence>
<keyword evidence="3 10" id="KW-0240">DNA-directed RNA polymerase</keyword>
<dbReference type="PANTHER" id="PTHR10102">
    <property type="entry name" value="DNA-DIRECTED RNA POLYMERASE, MITOCHONDRIAL"/>
    <property type="match status" value="1"/>
</dbReference>
<dbReference type="SMART" id="SM01311">
    <property type="entry name" value="RPOL_N"/>
    <property type="match status" value="1"/>
</dbReference>
<dbReference type="Pfam" id="PF14700">
    <property type="entry name" value="RPOL_N"/>
    <property type="match status" value="2"/>
</dbReference>
<dbReference type="InterPro" id="IPR002092">
    <property type="entry name" value="DNA-dir_Rpol_phage-type"/>
</dbReference>
<keyword evidence="5 10" id="KW-0548">Nucleotidyltransferase</keyword>
<comment type="subcellular location">
    <subcellularLocation>
        <location evidence="1">Mitochondrion</location>
    </subcellularLocation>
</comment>
<dbReference type="PROSITE" id="PS00489">
    <property type="entry name" value="RNA_POL_PHAGE_2"/>
    <property type="match status" value="1"/>
</dbReference>
<evidence type="ECO:0000256" key="2">
    <source>
        <dbReference type="ARBA" id="ARBA00009493"/>
    </source>
</evidence>
<dbReference type="STRING" id="5627.A0A1C7MDU3"/>
<evidence type="ECO:0000259" key="12">
    <source>
        <dbReference type="SMART" id="SM01311"/>
    </source>
</evidence>
<evidence type="ECO:0000256" key="8">
    <source>
        <dbReference type="ARBA" id="ARBA00023163"/>
    </source>
</evidence>
<dbReference type="InterPro" id="IPR037159">
    <property type="entry name" value="RNA_POL_N_sf"/>
</dbReference>
<sequence length="1187" mass="134123">MPVPESDSMLSDSSLSGHGEMHGFLRRRTHYTILPTPLPDDQSSALNDYYFTDSPTQDSMSVMDACLHNWHDVPRAKEVFERLRESKQGDPVLEARVYNLFLDAYLEMATSKDVGNRTMWLEELWSLYDVMETGREKVYPTANTFAIMLQAWMRFNPDSKEPVMISGAKVHDPISLLRSIIDCQISVSLVISDRAFTSNEEATEAIKHLSKAAVAMDLANVVNELGLADSLGREVEDPLENVPEAIPVLRLKKKQQEIHVTRSEDGTRVSQITVDEVPDEPEFEVPFNLESLRRHLSHVVLARRVLPEDVASRQKLLEHSVYDVAVERLKHQSDLFDELGLTPKGLKNADLQSWMWDWHQKLQVRLKAEIERVNTEESMLLKKGDMGLSPFLSLLKIEKLSLITILELMHLQGSGGVTDGMKTARALLAVGKAVELEYKAEMCKKNNIPIPTSNPARPGDNNVFTNIGYKDLYVRRVAAQKFMEDSEEWTSDWSQLVRVKMGSFLVDCLMDVATVMRTAVDKRTGKTLRRSSLRSSIRMNIYEDASLEGYLFNRTWAMRFKDSQEQQSYLRHAAAQGNLELVFAGLDVLGSTPWKINRDIFDVVLQRQKAWMQGKANNHSDRCNINYKVEIARAFLGDTIYMPHNVDFRGRAYPIPPHLNHIGDDLSRGLLMFDESKPLGERGLRWLKIHLANLFGYDKASFDERVQFVHDHLEDIYDSAEHPLDGKGWWKKADDPWQCLATCKELTKALESPDPLAYECALPVHQDGTCNGLQHYAALGGDAVGAAQVNLAATERPSDVYTYVAQMVEAQLQQDVAKDHKFAKMLSGKISRKVVKQTVMTTVYGVTFIGAREQIEKQLKARDDIPTEECWLAAAYLAKKVLACIGDLFKGAKDIQTWLNLCARLISKSIPEDRLEAALAPLQRSKKGPAPKASPQSRLKKEQMTSVVWTTPLGLPIVQPYRATKRKQIMTALQTVFISDPNVPSAVNATKQASAFPPNFIHSLDATHMMLTALECRAQGLTFASVHDSYWTHAGSIDQMSAIIRDTFIALHSSNVLEKLDEEFRERYKGYRVSINHLRSITLLRRLGVDESILEGAVDDTLPESIKEEEDEEFAAFGEIDDHEQPHEEEKPQAVAKKSRKKRRVINPTADDPYAGRFVALTDLIPPLPKKGEFDVTTIKKSLYFFS</sequence>
<evidence type="ECO:0000256" key="5">
    <source>
        <dbReference type="ARBA" id="ARBA00022695"/>
    </source>
</evidence>
<dbReference type="PROSITE" id="PS00900">
    <property type="entry name" value="RNA_POL_PHAGE_1"/>
    <property type="match status" value="1"/>
</dbReference>
<dbReference type="SUPFAM" id="SSF56672">
    <property type="entry name" value="DNA/RNA polymerases"/>
    <property type="match status" value="1"/>
</dbReference>
<evidence type="ECO:0000256" key="9">
    <source>
        <dbReference type="ARBA" id="ARBA00048552"/>
    </source>
</evidence>
<feature type="region of interest" description="Disordered" evidence="11">
    <location>
        <begin position="1120"/>
        <end position="1151"/>
    </location>
</feature>
<dbReference type="EC" id="2.7.7.6" evidence="10"/>
<evidence type="ECO:0000313" key="13">
    <source>
        <dbReference type="EMBL" id="OBZ74536.1"/>
    </source>
</evidence>
<feature type="compositionally biased region" description="Basic and acidic residues" evidence="11">
    <location>
        <begin position="1123"/>
        <end position="1132"/>
    </location>
</feature>
<dbReference type="Pfam" id="PF00940">
    <property type="entry name" value="RNA_pol"/>
    <property type="match status" value="1"/>
</dbReference>
<gene>
    <name evidence="13" type="primary">RPO41</name>
    <name evidence="13" type="ORF">A0H81_05190</name>
</gene>
<evidence type="ECO:0000256" key="4">
    <source>
        <dbReference type="ARBA" id="ARBA00022679"/>
    </source>
</evidence>
<evidence type="ECO:0000256" key="10">
    <source>
        <dbReference type="RuleBase" id="RU003805"/>
    </source>
</evidence>
<dbReference type="PANTHER" id="PTHR10102:SF0">
    <property type="entry name" value="DNA-DIRECTED RNA POLYMERASE, MITOCHONDRIAL"/>
    <property type="match status" value="1"/>
</dbReference>
<name>A0A1C7MDU3_GRIFR</name>
<dbReference type="Gene3D" id="1.10.1320.10">
    <property type="entry name" value="DNA-directed RNA polymerase, N-terminal domain"/>
    <property type="match status" value="1"/>
</dbReference>
<evidence type="ECO:0000256" key="6">
    <source>
        <dbReference type="ARBA" id="ARBA00022946"/>
    </source>
</evidence>
<dbReference type="FunFam" id="1.10.150.20:FF:000041">
    <property type="entry name" value="DNA-directed RNA polymerase"/>
    <property type="match status" value="1"/>
</dbReference>
<organism evidence="13 14">
    <name type="scientific">Grifola frondosa</name>
    <name type="common">Maitake</name>
    <name type="synonym">Polyporus frondosus</name>
    <dbReference type="NCBI Taxonomy" id="5627"/>
    <lineage>
        <taxon>Eukaryota</taxon>
        <taxon>Fungi</taxon>
        <taxon>Dikarya</taxon>
        <taxon>Basidiomycota</taxon>
        <taxon>Agaricomycotina</taxon>
        <taxon>Agaricomycetes</taxon>
        <taxon>Polyporales</taxon>
        <taxon>Grifolaceae</taxon>
        <taxon>Grifola</taxon>
    </lineage>
</organism>
<keyword evidence="8 10" id="KW-0804">Transcription</keyword>
<keyword evidence="14" id="KW-1185">Reference proteome</keyword>
<dbReference type="GO" id="GO:0003899">
    <property type="term" value="F:DNA-directed RNA polymerase activity"/>
    <property type="evidence" value="ECO:0007669"/>
    <property type="project" value="UniProtKB-EC"/>
</dbReference>
<dbReference type="InterPro" id="IPR029262">
    <property type="entry name" value="RPOL_N"/>
</dbReference>
<evidence type="ECO:0000313" key="14">
    <source>
        <dbReference type="Proteomes" id="UP000092993"/>
    </source>
</evidence>
<evidence type="ECO:0000256" key="1">
    <source>
        <dbReference type="ARBA" id="ARBA00004173"/>
    </source>
</evidence>
<dbReference type="GO" id="GO:0034245">
    <property type="term" value="C:mitochondrial DNA-directed RNA polymerase complex"/>
    <property type="evidence" value="ECO:0007669"/>
    <property type="project" value="TreeGrafter"/>
</dbReference>
<dbReference type="InterPro" id="IPR043502">
    <property type="entry name" value="DNA/RNA_pol_sf"/>
</dbReference>